<reference evidence="1 2" key="1">
    <citation type="journal article" date="2014" name="Genome Announc.">
        <title>Draft Genome Sequences of Two Vibrionaceae Species, Vibrio ponticus C121 and Photobacterium aphoticum C119, Isolated as Coral Reef Microbiota.</title>
        <authorList>
            <person name="Al-saari N."/>
            <person name="Meirelles P.M."/>
            <person name="Mino S."/>
            <person name="Suda W."/>
            <person name="Oshima K."/>
            <person name="Hattori M."/>
            <person name="Ohkuma M."/>
            <person name="Thompson F.L."/>
            <person name="Gomez-Gil B."/>
            <person name="Sawabe T."/>
            <person name="Sawabe T."/>
        </authorList>
    </citation>
    <scope>NUCLEOTIDE SEQUENCE [LARGE SCALE GENOMIC DNA]</scope>
    <source>
        <strain evidence="1 2">JCM 19237</strain>
    </source>
</reference>
<organism evidence="1 2">
    <name type="scientific">Photobacterium aphoticum</name>
    <dbReference type="NCBI Taxonomy" id="754436"/>
    <lineage>
        <taxon>Bacteria</taxon>
        <taxon>Pseudomonadati</taxon>
        <taxon>Pseudomonadota</taxon>
        <taxon>Gammaproteobacteria</taxon>
        <taxon>Vibrionales</taxon>
        <taxon>Vibrionaceae</taxon>
        <taxon>Photobacterium</taxon>
    </lineage>
</organism>
<sequence>MADELNTIAGYEGLTLYKGDDQITVVASQKKYRDREEAHRRAATVLANHSQPVAEYRIIETNAHQPITETRIDAATFADVVEVNDIGLTMADSTTVSAPKTPEGQRIAEPSKNWDVGIAPTLQQSIGGSEDFYLFNIGINASASYWFGDHVEIGGSVYLNLYDNYDKFLYDVPPDGTDNKRVRTLVRQYINENTVRLDNLQLTWMDKLGDNWYTQAYGGYLETMFGGVGSELLYRPMGSNWAFGVDVNYAVQRDPESQFGFFTDELQFDPITNTHYRVQTGVATGHVTAYYQPQWSWLPNTLFKVSAGRYLAEDVGVTIDFSKQFDSGVIAGAFATFTDMSSEEYGEGSYSKGFYISIPFDIMTVKPSNNRATISWMPLTRDGGQMLNRKYQLFSVTDARSPWYGRKAVE</sequence>
<name>A0A090RMR5_9GAMM</name>
<accession>A0A090RMR5</accession>
<protein>
    <submittedName>
        <fullName evidence="1">Putative outer membrane lipoprotein YmcA</fullName>
    </submittedName>
</protein>
<dbReference type="InterPro" id="IPR010344">
    <property type="entry name" value="YbjH"/>
</dbReference>
<evidence type="ECO:0000313" key="2">
    <source>
        <dbReference type="Proteomes" id="UP000029227"/>
    </source>
</evidence>
<dbReference type="STRING" id="754436.JCM19237_405"/>
<evidence type="ECO:0000313" key="1">
    <source>
        <dbReference type="EMBL" id="GAL08777.1"/>
    </source>
</evidence>
<proteinExistence type="predicted"/>
<gene>
    <name evidence="1" type="ORF">JCM19237_405</name>
</gene>
<dbReference type="Proteomes" id="UP000029227">
    <property type="component" value="Unassembled WGS sequence"/>
</dbReference>
<dbReference type="eggNOG" id="COG4775">
    <property type="taxonomic scope" value="Bacteria"/>
</dbReference>
<comment type="caution">
    <text evidence="1">The sequence shown here is derived from an EMBL/GenBank/DDBJ whole genome shotgun (WGS) entry which is preliminary data.</text>
</comment>
<dbReference type="EMBL" id="BBMN01000032">
    <property type="protein sequence ID" value="GAL08777.1"/>
    <property type="molecule type" value="Genomic_DNA"/>
</dbReference>
<dbReference type="Pfam" id="PF06082">
    <property type="entry name" value="YjbH"/>
    <property type="match status" value="1"/>
</dbReference>
<dbReference type="AlphaFoldDB" id="A0A090RMR5"/>
<keyword evidence="1" id="KW-0449">Lipoprotein</keyword>